<dbReference type="Gene3D" id="3.30.2350.10">
    <property type="entry name" value="Pseudouridine synthase"/>
    <property type="match status" value="1"/>
</dbReference>
<accession>A0A7C8INQ4</accession>
<dbReference type="GO" id="GO:0009982">
    <property type="term" value="F:pseudouridine synthase activity"/>
    <property type="evidence" value="ECO:0007669"/>
    <property type="project" value="InterPro"/>
</dbReference>
<evidence type="ECO:0000256" key="3">
    <source>
        <dbReference type="SAM" id="MobiDB-lite"/>
    </source>
</evidence>
<feature type="active site" evidence="1">
    <location>
        <position position="837"/>
    </location>
</feature>
<dbReference type="OrthoDB" id="424794at2759"/>
<dbReference type="Pfam" id="PF02894">
    <property type="entry name" value="GFO_IDH_MocA_C"/>
    <property type="match status" value="1"/>
</dbReference>
<protein>
    <submittedName>
        <fullName evidence="8">Uncharacterized protein</fullName>
    </submittedName>
</protein>
<dbReference type="Gene3D" id="3.40.50.720">
    <property type="entry name" value="NAD(P)-binding Rossmann-like Domain"/>
    <property type="match status" value="2"/>
</dbReference>
<evidence type="ECO:0000313" key="8">
    <source>
        <dbReference type="EMBL" id="KAF2968369.1"/>
    </source>
</evidence>
<dbReference type="SUPFAM" id="SSF55120">
    <property type="entry name" value="Pseudouridine synthase"/>
    <property type="match status" value="1"/>
</dbReference>
<feature type="domain" description="Pseudouridine synthase RsuA/RluA-like" evidence="4">
    <location>
        <begin position="793"/>
        <end position="973"/>
    </location>
</feature>
<dbReference type="Proteomes" id="UP000481858">
    <property type="component" value="Unassembled WGS sequence"/>
</dbReference>
<dbReference type="InterPro" id="IPR036291">
    <property type="entry name" value="NAD(P)-bd_dom_sf"/>
</dbReference>
<dbReference type="InterPro" id="IPR004104">
    <property type="entry name" value="Gfo/Idh/MocA-like_OxRdtase_C"/>
</dbReference>
<evidence type="ECO:0000256" key="1">
    <source>
        <dbReference type="PIRSR" id="PIRSR606225-1"/>
    </source>
</evidence>
<dbReference type="AlphaFoldDB" id="A0A7C8INQ4"/>
<reference evidence="8 9" key="1">
    <citation type="submission" date="2019-12" db="EMBL/GenBank/DDBJ databases">
        <title>Draft genome sequence of the ascomycete Xylaria multiplex DSM 110363.</title>
        <authorList>
            <person name="Buettner E."/>
            <person name="Kellner H."/>
        </authorList>
    </citation>
    <scope>NUCLEOTIDE SEQUENCE [LARGE SCALE GENOMIC DNA]</scope>
    <source>
        <strain evidence="8 9">DSM 110363</strain>
    </source>
</reference>
<evidence type="ECO:0000259" key="5">
    <source>
        <dbReference type="Pfam" id="PF01408"/>
    </source>
</evidence>
<dbReference type="PROSITE" id="PS50889">
    <property type="entry name" value="S4"/>
    <property type="match status" value="1"/>
</dbReference>
<dbReference type="NCBIfam" id="TIGR00005">
    <property type="entry name" value="rluA_subfam"/>
    <property type="match status" value="1"/>
</dbReference>
<gene>
    <name evidence="8" type="ORF">GQX73_g5230</name>
</gene>
<evidence type="ECO:0000259" key="4">
    <source>
        <dbReference type="Pfam" id="PF00849"/>
    </source>
</evidence>
<dbReference type="InterPro" id="IPR006224">
    <property type="entry name" value="PsdUridine_synth_RluA-like_CS"/>
</dbReference>
<feature type="compositionally biased region" description="Low complexity" evidence="3">
    <location>
        <begin position="675"/>
        <end position="689"/>
    </location>
</feature>
<name>A0A7C8INQ4_9PEZI</name>
<evidence type="ECO:0000259" key="6">
    <source>
        <dbReference type="Pfam" id="PF02894"/>
    </source>
</evidence>
<dbReference type="PANTHER" id="PTHR21600">
    <property type="entry name" value="MITOCHONDRIAL RNA PSEUDOURIDINE SYNTHASE"/>
    <property type="match status" value="1"/>
</dbReference>
<keyword evidence="2" id="KW-0694">RNA-binding</keyword>
<dbReference type="GO" id="GO:0003723">
    <property type="term" value="F:RNA binding"/>
    <property type="evidence" value="ECO:0007669"/>
    <property type="project" value="UniProtKB-KW"/>
</dbReference>
<sequence>MVKVVIAGGSGQVAREVIDALVASGKHDVTIFSRGSAPSTVLTPGVKWLAVDYDNKGTLIEALRGIHTVLSFVQLLSDPEQKAQKNLIDAAISAGVRRFAPSDRGVDHMAWWEGKRKVREYLREVNEKETVIEYTLFQPGLFLNYLAFPHKTSKHVDPLQTVFDFKNSRAIVVDGCEDTTMTLTTVADAAAVIALAVDYDGKWPTAGGIRGNRVSISQILEIGNKVRGHPFAIEKVKAEDLKAGELKTSWGLEAVHQAVSDDQAQALLKAVCIGTLLSSSEGAWDSSDEMNQLFPEYNFTPIEEFLSKPAALACPLVSVKAVWSRSLKSAEETAKLLVDAGTPVEVYSGESGPEKSYDDLLKREDITGLILALPIVDQPSYIEKALAAGKHVLAEKPIAKDLDTAIKLIEYYKKVSTETKATLAIAENFRFMKGWTYAAEEIKKLGRTDNRYYKTPWRTKPEYQGGFLLDGGVHYTAAVRILLGKDNAVTNVIALTSLAMSHLPPKDTINAILETKSGVVGSYIHSAGTTMQAFDFYVACEDGHVKASPDKVVTVRGLGEDAKTEEKTFEKSPGVKEEILAWAESLISGEPRPEQTPELALGDLEILEKMLTSGDQNGTPQKLQYHQTGTRNSDFWPRWAYKKPVHAVHDDSNRRVAVAVAAAVDSTNIEQSEGESPAATAEQQEQQPNPGWPAPYYLENGLRRVAPYYYTYNTWCKERWRGREILDIFESEFRDRPLAYYKHAIETGQVCVNGKIVSPRHVLKNGELVSHTIHRHEPPITASPIGILHEDDDMIVINKPSGVPVHPAGRYNLNSIIEIMKAERGPEWIAYPCNRLDRLTSGIMFVAKHPKSAESLGEQIKARSVRKEYIARVIGNFPDGEVVCNQPILSISPKLGLNRIRADGKSARTVFKKLAYYPPREPRVRPSSDEALHSSQESAEDKSRPWARKEGYSIVRCLPVTGRTHQLRVHLQHLGHPIQNDPIYANQRVWGINLGFNDPDAVENTDEDIISRLGRMGKEDVADAVAYHDEMVDQYYKKKAEKMSGELCEICDTPLYTDPGEQELSLWLHSLRYEDAGGSWSYVSPLPDWALPPSGYVGPTEVGNMDELVDAVKDENPELAT</sequence>
<dbReference type="Gene3D" id="3.30.360.10">
    <property type="entry name" value="Dihydrodipicolinate Reductase, domain 2"/>
    <property type="match status" value="1"/>
</dbReference>
<proteinExistence type="predicted"/>
<feature type="region of interest" description="Disordered" evidence="3">
    <location>
        <begin position="668"/>
        <end position="692"/>
    </location>
</feature>
<dbReference type="InterPro" id="IPR000683">
    <property type="entry name" value="Gfo/Idh/MocA-like_OxRdtase_N"/>
</dbReference>
<organism evidence="8 9">
    <name type="scientific">Xylaria multiplex</name>
    <dbReference type="NCBI Taxonomy" id="323545"/>
    <lineage>
        <taxon>Eukaryota</taxon>
        <taxon>Fungi</taxon>
        <taxon>Dikarya</taxon>
        <taxon>Ascomycota</taxon>
        <taxon>Pezizomycotina</taxon>
        <taxon>Sordariomycetes</taxon>
        <taxon>Xylariomycetidae</taxon>
        <taxon>Xylariales</taxon>
        <taxon>Xylariaceae</taxon>
        <taxon>Xylaria</taxon>
    </lineage>
</organism>
<feature type="domain" description="NmrA-like" evidence="7">
    <location>
        <begin position="3"/>
        <end position="306"/>
    </location>
</feature>
<feature type="region of interest" description="Disordered" evidence="3">
    <location>
        <begin position="921"/>
        <end position="945"/>
    </location>
</feature>
<feature type="domain" description="Gfo/Idh/MocA-like oxidoreductase N-terminal" evidence="5">
    <location>
        <begin position="315"/>
        <end position="414"/>
    </location>
</feature>
<dbReference type="GO" id="GO:0000166">
    <property type="term" value="F:nucleotide binding"/>
    <property type="evidence" value="ECO:0007669"/>
    <property type="project" value="InterPro"/>
</dbReference>
<evidence type="ECO:0000313" key="9">
    <source>
        <dbReference type="Proteomes" id="UP000481858"/>
    </source>
</evidence>
<feature type="compositionally biased region" description="Basic and acidic residues" evidence="3">
    <location>
        <begin position="921"/>
        <end position="932"/>
    </location>
</feature>
<dbReference type="CDD" id="cd02557">
    <property type="entry name" value="PseudoU_synth_ScRIB2"/>
    <property type="match status" value="1"/>
</dbReference>
<dbReference type="InParanoid" id="A0A7C8INQ4"/>
<dbReference type="InterPro" id="IPR020103">
    <property type="entry name" value="PsdUridine_synth_cat_dom_sf"/>
</dbReference>
<dbReference type="EMBL" id="WUBL01000052">
    <property type="protein sequence ID" value="KAF2968369.1"/>
    <property type="molecule type" value="Genomic_DNA"/>
</dbReference>
<feature type="domain" description="Gfo/Idh/MocA-like oxidoreductase C-terminal" evidence="6">
    <location>
        <begin position="450"/>
        <end position="614"/>
    </location>
</feature>
<dbReference type="GO" id="GO:0000455">
    <property type="term" value="P:enzyme-directed rRNA pseudouridine synthesis"/>
    <property type="evidence" value="ECO:0007669"/>
    <property type="project" value="TreeGrafter"/>
</dbReference>
<dbReference type="PANTHER" id="PTHR21600:SF40">
    <property type="entry name" value="PSEUDOURIDYLATE SYNTHASE RPUSD2"/>
    <property type="match status" value="1"/>
</dbReference>
<keyword evidence="9" id="KW-1185">Reference proteome</keyword>
<dbReference type="Pfam" id="PF01408">
    <property type="entry name" value="GFO_IDH_MocA"/>
    <property type="match status" value="1"/>
</dbReference>
<dbReference type="InterPro" id="IPR008030">
    <property type="entry name" value="NmrA-like"/>
</dbReference>
<dbReference type="SUPFAM" id="SSF51735">
    <property type="entry name" value="NAD(P)-binding Rossmann-fold domains"/>
    <property type="match status" value="2"/>
</dbReference>
<comment type="caution">
    <text evidence="8">The sequence shown here is derived from an EMBL/GenBank/DDBJ whole genome shotgun (WGS) entry which is preliminary data.</text>
</comment>
<dbReference type="PROSITE" id="PS01129">
    <property type="entry name" value="PSI_RLU"/>
    <property type="match status" value="1"/>
</dbReference>
<dbReference type="SUPFAM" id="SSF55347">
    <property type="entry name" value="Glyceraldehyde-3-phosphate dehydrogenase-like, C-terminal domain"/>
    <property type="match status" value="1"/>
</dbReference>
<dbReference type="InterPro" id="IPR006145">
    <property type="entry name" value="PsdUridine_synth_RsuA/RluA"/>
</dbReference>
<dbReference type="Pfam" id="PF05368">
    <property type="entry name" value="NmrA"/>
    <property type="match status" value="1"/>
</dbReference>
<evidence type="ECO:0000259" key="7">
    <source>
        <dbReference type="Pfam" id="PF05368"/>
    </source>
</evidence>
<dbReference type="Pfam" id="PF00849">
    <property type="entry name" value="PseudoU_synth_2"/>
    <property type="match status" value="1"/>
</dbReference>
<evidence type="ECO:0000256" key="2">
    <source>
        <dbReference type="PROSITE-ProRule" id="PRU00182"/>
    </source>
</evidence>
<dbReference type="InterPro" id="IPR006225">
    <property type="entry name" value="PsdUridine_synth_RluC/D"/>
</dbReference>
<dbReference type="InterPro" id="IPR050188">
    <property type="entry name" value="RluA_PseudoU_synthase"/>
</dbReference>